<protein>
    <submittedName>
        <fullName evidence="2">Uncharacterized protein</fullName>
    </submittedName>
</protein>
<accession>R0KX15</accession>
<evidence type="ECO:0000313" key="3">
    <source>
        <dbReference type="Proteomes" id="UP000016927"/>
    </source>
</evidence>
<sequence>MVVVYQKLNDLNYTTKTGIPCLDAMTYTGLGPAPNTMQSAMFTSNRSSFNPYASRYPGNDCPGGGYQGGKYQSGGYQSGGYMSGGYQGGGYQGMNYQDGGRYQSMNYQDGGGYQGMNSPSNFSNNMMGSGGSASSCSSGGNNLCDPIPQSFCNMMKGPVLGMKSYKKCSYQGDIVNINDYCKKDDCKDGCPRQNDCKNSISGPSGCSTNSNFSSNVLPKQTSNMYFNQNGMPMQQGGMYGPSQYGMPVQQGGMCGPGQYGNPMQYGSFSSQQPNLMYPTQTTQTYNYKPGKKYKKSNKYTNRIPFDGIILIEPNTSLHNYITNIISDPNRIGFVGDKRYKNRSYSRSSSSSLKESTPQESSSTNEEEKKTSPKKKKKKSEDDDSSDTQNVFQDVGEDSTTKNKEDTRYDQLKEKCAELSKKDKGKKIKGCAKLLETEEE</sequence>
<dbReference type="AlphaFoldDB" id="R0KX15"/>
<evidence type="ECO:0000256" key="1">
    <source>
        <dbReference type="SAM" id="MobiDB-lite"/>
    </source>
</evidence>
<dbReference type="VEuPathDB" id="MicrosporidiaDB:NBO_4g0039"/>
<feature type="compositionally biased region" description="Basic and acidic residues" evidence="1">
    <location>
        <begin position="398"/>
        <end position="410"/>
    </location>
</feature>
<keyword evidence="3" id="KW-1185">Reference proteome</keyword>
<name>R0KX15_NOSB1</name>
<gene>
    <name evidence="2" type="ORF">NBO_4g0039</name>
</gene>
<feature type="compositionally biased region" description="Low complexity" evidence="1">
    <location>
        <begin position="344"/>
        <end position="363"/>
    </location>
</feature>
<dbReference type="Proteomes" id="UP000016927">
    <property type="component" value="Unassembled WGS sequence"/>
</dbReference>
<dbReference type="HOGENOM" id="CLU_624191_0_0_1"/>
<proteinExistence type="predicted"/>
<feature type="region of interest" description="Disordered" evidence="1">
    <location>
        <begin position="341"/>
        <end position="410"/>
    </location>
</feature>
<reference evidence="2 3" key="1">
    <citation type="journal article" date="2013" name="BMC Genomics">
        <title>Comparative genomics of parasitic silkworm microsporidia reveal an association between genome expansion and host adaptation.</title>
        <authorList>
            <person name="Pan G."/>
            <person name="Xu J."/>
            <person name="Li T."/>
            <person name="Xia Q."/>
            <person name="Liu S.L."/>
            <person name="Zhang G."/>
            <person name="Li S."/>
            <person name="Li C."/>
            <person name="Liu H."/>
            <person name="Yang L."/>
            <person name="Liu T."/>
            <person name="Zhang X."/>
            <person name="Wu Z."/>
            <person name="Fan W."/>
            <person name="Dang X."/>
            <person name="Xiang H."/>
            <person name="Tao M."/>
            <person name="Li Y."/>
            <person name="Hu J."/>
            <person name="Li Z."/>
            <person name="Lin L."/>
            <person name="Luo J."/>
            <person name="Geng L."/>
            <person name="Wang L."/>
            <person name="Long M."/>
            <person name="Wan Y."/>
            <person name="He N."/>
            <person name="Zhang Z."/>
            <person name="Lu C."/>
            <person name="Keeling P.J."/>
            <person name="Wang J."/>
            <person name="Xiang Z."/>
            <person name="Zhou Z."/>
        </authorList>
    </citation>
    <scope>NUCLEOTIDE SEQUENCE [LARGE SCALE GENOMIC DNA]</scope>
    <source>
        <strain evidence="3">CQ1 / CVCC 102059</strain>
    </source>
</reference>
<evidence type="ECO:0000313" key="2">
    <source>
        <dbReference type="EMBL" id="EOB15411.1"/>
    </source>
</evidence>
<dbReference type="EMBL" id="KB908912">
    <property type="protein sequence ID" value="EOB15411.1"/>
    <property type="molecule type" value="Genomic_DNA"/>
</dbReference>
<organism evidence="2 3">
    <name type="scientific">Nosema bombycis (strain CQ1 / CVCC 102059)</name>
    <name type="common">Microsporidian parasite</name>
    <name type="synonym">Pebrine of silkworm</name>
    <dbReference type="NCBI Taxonomy" id="578461"/>
    <lineage>
        <taxon>Eukaryota</taxon>
        <taxon>Fungi</taxon>
        <taxon>Fungi incertae sedis</taxon>
        <taxon>Microsporidia</taxon>
        <taxon>Nosematidae</taxon>
        <taxon>Nosema</taxon>
    </lineage>
</organism>